<proteinExistence type="predicted"/>
<name>A0A1G9UW04_9ACTN</name>
<feature type="compositionally biased region" description="Low complexity" evidence="1">
    <location>
        <begin position="53"/>
        <end position="66"/>
    </location>
</feature>
<dbReference type="EMBL" id="FNIE01000001">
    <property type="protein sequence ID" value="SDM64029.1"/>
    <property type="molecule type" value="Genomic_DNA"/>
</dbReference>
<dbReference type="Proteomes" id="UP000199341">
    <property type="component" value="Unassembled WGS sequence"/>
</dbReference>
<protein>
    <submittedName>
        <fullName evidence="2">Uncharacterized protein</fullName>
    </submittedName>
</protein>
<dbReference type="STRING" id="310781.SAMN05216259_10116"/>
<gene>
    <name evidence="2" type="ORF">SAMN05216259_10116</name>
</gene>
<sequence>MSLLAAGGPWWAVLVLSLPGAVAVIVRSVFPQESADRLAWWRERRLHRERLAGSRSTRAAPSAAPGEEQPRLGP</sequence>
<evidence type="ECO:0000313" key="3">
    <source>
        <dbReference type="Proteomes" id="UP000199341"/>
    </source>
</evidence>
<evidence type="ECO:0000256" key="1">
    <source>
        <dbReference type="SAM" id="MobiDB-lite"/>
    </source>
</evidence>
<reference evidence="2 3" key="1">
    <citation type="submission" date="2016-10" db="EMBL/GenBank/DDBJ databases">
        <authorList>
            <person name="de Groot N.N."/>
        </authorList>
    </citation>
    <scope>NUCLEOTIDE SEQUENCE [LARGE SCALE GENOMIC DNA]</scope>
    <source>
        <strain evidence="2 3">CGMCC 4.2022</strain>
    </source>
</reference>
<keyword evidence="3" id="KW-1185">Reference proteome</keyword>
<accession>A0A1G9UW04</accession>
<feature type="region of interest" description="Disordered" evidence="1">
    <location>
        <begin position="52"/>
        <end position="74"/>
    </location>
</feature>
<organism evidence="2 3">
    <name type="scientific">Actinacidiphila guanduensis</name>
    <dbReference type="NCBI Taxonomy" id="310781"/>
    <lineage>
        <taxon>Bacteria</taxon>
        <taxon>Bacillati</taxon>
        <taxon>Actinomycetota</taxon>
        <taxon>Actinomycetes</taxon>
        <taxon>Kitasatosporales</taxon>
        <taxon>Streptomycetaceae</taxon>
        <taxon>Actinacidiphila</taxon>
    </lineage>
</organism>
<dbReference type="RefSeq" id="WP_143031592.1">
    <property type="nucleotide sequence ID" value="NZ_FNIE01000001.1"/>
</dbReference>
<evidence type="ECO:0000313" key="2">
    <source>
        <dbReference type="EMBL" id="SDM64029.1"/>
    </source>
</evidence>
<dbReference type="AlphaFoldDB" id="A0A1G9UW04"/>